<evidence type="ECO:0000256" key="6">
    <source>
        <dbReference type="ARBA" id="ARBA00023063"/>
    </source>
</evidence>
<accession>A0ABR9QQ35</accession>
<evidence type="ECO:0000313" key="9">
    <source>
        <dbReference type="Proteomes" id="UP001516662"/>
    </source>
</evidence>
<sequence>MLGTKSIVEVARLSELQERTGRLITIGSLEIALFKTSHGTVRALQNKSPHPKGGTLVDGLVSGEFVFCPLYDWKISLIDGKVQAPDSGMVKVYEIETLEDKIFILL</sequence>
<evidence type="ECO:0000256" key="2">
    <source>
        <dbReference type="ARBA" id="ARBA00022723"/>
    </source>
</evidence>
<protein>
    <submittedName>
        <fullName evidence="8">Nitrite reductase small subunit NirD</fullName>
    </submittedName>
</protein>
<keyword evidence="4" id="KW-0408">Iron</keyword>
<dbReference type="RefSeq" id="WP_193539900.1">
    <property type="nucleotide sequence ID" value="NZ_JADCLJ010000025.1"/>
</dbReference>
<organism evidence="8 9">
    <name type="scientific">Litchfieldia luteola</name>
    <dbReference type="NCBI Taxonomy" id="682179"/>
    <lineage>
        <taxon>Bacteria</taxon>
        <taxon>Bacillati</taxon>
        <taxon>Bacillota</taxon>
        <taxon>Bacilli</taxon>
        <taxon>Bacillales</taxon>
        <taxon>Bacillaceae</taxon>
        <taxon>Litchfieldia</taxon>
    </lineage>
</organism>
<evidence type="ECO:0000256" key="1">
    <source>
        <dbReference type="ARBA" id="ARBA00022714"/>
    </source>
</evidence>
<dbReference type="NCBIfam" id="TIGR02378">
    <property type="entry name" value="nirD_assim_sml"/>
    <property type="match status" value="1"/>
</dbReference>
<keyword evidence="5" id="KW-0411">Iron-sulfur</keyword>
<dbReference type="EMBL" id="JADCLJ010000025">
    <property type="protein sequence ID" value="MBE4910625.1"/>
    <property type="molecule type" value="Genomic_DNA"/>
</dbReference>
<dbReference type="Proteomes" id="UP001516662">
    <property type="component" value="Unassembled WGS sequence"/>
</dbReference>
<keyword evidence="6" id="KW-0534">Nitrate assimilation</keyword>
<comment type="caution">
    <text evidence="8">The sequence shown here is derived from an EMBL/GenBank/DDBJ whole genome shotgun (WGS) entry which is preliminary data.</text>
</comment>
<dbReference type="InterPro" id="IPR036922">
    <property type="entry name" value="Rieske_2Fe-2S_sf"/>
</dbReference>
<dbReference type="SUPFAM" id="SSF50022">
    <property type="entry name" value="ISP domain"/>
    <property type="match status" value="1"/>
</dbReference>
<evidence type="ECO:0000259" key="7">
    <source>
        <dbReference type="PROSITE" id="PS51296"/>
    </source>
</evidence>
<reference evidence="8 9" key="1">
    <citation type="submission" date="2020-10" db="EMBL/GenBank/DDBJ databases">
        <title>Bacillus sp. HD4P25, an endophyte from a halophyte.</title>
        <authorList>
            <person name="Sun J.-Q."/>
        </authorList>
    </citation>
    <scope>NUCLEOTIDE SEQUENCE [LARGE SCALE GENOMIC DNA]</scope>
    <source>
        <strain evidence="8 9">YIM 93174</strain>
    </source>
</reference>
<name>A0ABR9QQ35_9BACI</name>
<keyword evidence="2" id="KW-0479">Metal-binding</keyword>
<dbReference type="InterPro" id="IPR017941">
    <property type="entry name" value="Rieske_2Fe-2S"/>
</dbReference>
<keyword evidence="9" id="KW-1185">Reference proteome</keyword>
<gene>
    <name evidence="8" type="primary">nirD</name>
    <name evidence="8" type="ORF">IMZ08_21530</name>
</gene>
<proteinExistence type="predicted"/>
<dbReference type="InterPro" id="IPR012748">
    <property type="entry name" value="Rieske-like_NirD"/>
</dbReference>
<evidence type="ECO:0000256" key="3">
    <source>
        <dbReference type="ARBA" id="ARBA00023002"/>
    </source>
</evidence>
<dbReference type="Gene3D" id="2.102.10.10">
    <property type="entry name" value="Rieske [2Fe-2S] iron-sulphur domain"/>
    <property type="match status" value="1"/>
</dbReference>
<evidence type="ECO:0000256" key="5">
    <source>
        <dbReference type="ARBA" id="ARBA00023014"/>
    </source>
</evidence>
<dbReference type="Pfam" id="PF13806">
    <property type="entry name" value="Rieske_2"/>
    <property type="match status" value="1"/>
</dbReference>
<evidence type="ECO:0000313" key="8">
    <source>
        <dbReference type="EMBL" id="MBE4910625.1"/>
    </source>
</evidence>
<feature type="domain" description="Rieske" evidence="7">
    <location>
        <begin position="8"/>
        <end position="104"/>
    </location>
</feature>
<keyword evidence="3" id="KW-0560">Oxidoreductase</keyword>
<dbReference type="PROSITE" id="PS51296">
    <property type="entry name" value="RIESKE"/>
    <property type="match status" value="1"/>
</dbReference>
<evidence type="ECO:0000256" key="4">
    <source>
        <dbReference type="ARBA" id="ARBA00023004"/>
    </source>
</evidence>
<keyword evidence="1" id="KW-0001">2Fe-2S</keyword>